<dbReference type="EnsemblMetazoa" id="G22542.1">
    <property type="protein sequence ID" value="G22542.1:cds"/>
    <property type="gene ID" value="G22542"/>
</dbReference>
<feature type="region of interest" description="Disordered" evidence="2">
    <location>
        <begin position="1"/>
        <end position="72"/>
    </location>
</feature>
<proteinExistence type="predicted"/>
<dbReference type="GO" id="GO:0003677">
    <property type="term" value="F:DNA binding"/>
    <property type="evidence" value="ECO:0007669"/>
    <property type="project" value="UniProtKB-KW"/>
</dbReference>
<keyword evidence="4" id="KW-1185">Reference proteome</keyword>
<evidence type="ECO:0000313" key="3">
    <source>
        <dbReference type="EnsemblMetazoa" id="G22542.1:cds"/>
    </source>
</evidence>
<dbReference type="InterPro" id="IPR052925">
    <property type="entry name" value="Phage_Integrase-like_Recomb"/>
</dbReference>
<dbReference type="SUPFAM" id="SSF47823">
    <property type="entry name" value="lambda integrase-like, N-terminal domain"/>
    <property type="match status" value="1"/>
</dbReference>
<keyword evidence="1" id="KW-0238">DNA-binding</keyword>
<dbReference type="Proteomes" id="UP000005408">
    <property type="component" value="Unassembled WGS sequence"/>
</dbReference>
<evidence type="ECO:0000313" key="4">
    <source>
        <dbReference type="Proteomes" id="UP000005408"/>
    </source>
</evidence>
<organism evidence="3 4">
    <name type="scientific">Magallana gigas</name>
    <name type="common">Pacific oyster</name>
    <name type="synonym">Crassostrea gigas</name>
    <dbReference type="NCBI Taxonomy" id="29159"/>
    <lineage>
        <taxon>Eukaryota</taxon>
        <taxon>Metazoa</taxon>
        <taxon>Spiralia</taxon>
        <taxon>Lophotrochozoa</taxon>
        <taxon>Mollusca</taxon>
        <taxon>Bivalvia</taxon>
        <taxon>Autobranchia</taxon>
        <taxon>Pteriomorphia</taxon>
        <taxon>Ostreida</taxon>
        <taxon>Ostreoidea</taxon>
        <taxon>Ostreidae</taxon>
        <taxon>Magallana</taxon>
    </lineage>
</organism>
<dbReference type="AlphaFoldDB" id="A0A8W8K5J3"/>
<accession>A0A8W8K5J3</accession>
<evidence type="ECO:0008006" key="5">
    <source>
        <dbReference type="Google" id="ProtNLM"/>
    </source>
</evidence>
<feature type="compositionally biased region" description="Polar residues" evidence="2">
    <location>
        <begin position="25"/>
        <end position="37"/>
    </location>
</feature>
<dbReference type="InterPro" id="IPR010998">
    <property type="entry name" value="Integrase_recombinase_N"/>
</dbReference>
<reference evidence="3" key="1">
    <citation type="submission" date="2022-08" db="UniProtKB">
        <authorList>
            <consortium name="EnsemblMetazoa"/>
        </authorList>
    </citation>
    <scope>IDENTIFICATION</scope>
    <source>
        <strain evidence="3">05x7-T-G4-1.051#20</strain>
    </source>
</reference>
<protein>
    <recommendedName>
        <fullName evidence="5">Core-binding (CB) domain-containing protein</fullName>
    </recommendedName>
</protein>
<dbReference type="PANTHER" id="PTHR34605:SF3">
    <property type="entry name" value="P CELL-TYPE AGGLUTINATION PROTEIN MAP4-LIKE-RELATED"/>
    <property type="match status" value="1"/>
</dbReference>
<dbReference type="Gene3D" id="1.10.150.130">
    <property type="match status" value="1"/>
</dbReference>
<evidence type="ECO:0000256" key="1">
    <source>
        <dbReference type="ARBA" id="ARBA00023125"/>
    </source>
</evidence>
<evidence type="ECO:0000256" key="2">
    <source>
        <dbReference type="SAM" id="MobiDB-lite"/>
    </source>
</evidence>
<sequence>MQKRKVREAPPAPRAKPTDRKRVATDSSGSDGPQHSVNLVDLSGPQHSANLVDFSTSPNLNRETMSTQKQPPALNREQLDEVTQAVIAAMSSRTETSHHQNEMTQDASAEYPAMESIQGQFSRSKQSAISNSCIISAHDLQLRSQEILSYALSNNTCKLYDTAVNAFHLFCQVYQSRPVLPPSQSDLVNFVSYLSLQKFSANAIKTYIAGISNHCKLHGFPDRTQDFLLKKVLLGLSRSNPHHDTRKPITLQILTTTVQTLPSICHSYYESTLFTTIFVTAFFGFFRMGELVQNTKQDVGHAIQVQNVSYSPLDNTIKIVLHHSKTDQADHTRIWIVGSSIIKHAFCHARKSCRGTDLQLDRHKASIFWQGKGGMRWGELYSKIKTLLKTDAIHHFSLVPDSAQGCMKGWEGPSSFRRDMVHLSGLGNLFLYRLQQALQTFLSDPTVFASPRVGEEGPWLRYD</sequence>
<dbReference type="PANTHER" id="PTHR34605">
    <property type="entry name" value="PHAGE_INTEGRASE DOMAIN-CONTAINING PROTEIN"/>
    <property type="match status" value="1"/>
</dbReference>
<name>A0A8W8K5J3_MAGGI</name>
<feature type="compositionally biased region" description="Polar residues" evidence="2">
    <location>
        <begin position="45"/>
        <end position="70"/>
    </location>
</feature>